<evidence type="ECO:0000313" key="1">
    <source>
        <dbReference type="EMBL" id="ORE22461.1"/>
    </source>
</evidence>
<sequence length="179" mass="20696">MARWSWSNKQNYVLTDYHEDMYSKIFKHESSEFLRTVTLKVNLFCLHHQLNNGNILFVADKGSISLNFFIRVSVGGSGSLWSSLMSIMSATALRTIPLLRHCYDRYANKSTVILGSQLKDAWYKQRVNNPIKDFYATFFYDAQYVSWTDNGRSFHHSARGCQTAKRRVMGHSIEIFTGS</sequence>
<dbReference type="Proteomes" id="UP000242381">
    <property type="component" value="Unassembled WGS sequence"/>
</dbReference>
<organism evidence="1 2">
    <name type="scientific">Rhizopus microsporus</name>
    <dbReference type="NCBI Taxonomy" id="58291"/>
    <lineage>
        <taxon>Eukaryota</taxon>
        <taxon>Fungi</taxon>
        <taxon>Fungi incertae sedis</taxon>
        <taxon>Mucoromycota</taxon>
        <taxon>Mucoromycotina</taxon>
        <taxon>Mucoromycetes</taxon>
        <taxon>Mucorales</taxon>
        <taxon>Mucorineae</taxon>
        <taxon>Rhizopodaceae</taxon>
        <taxon>Rhizopus</taxon>
    </lineage>
</organism>
<proteinExistence type="predicted"/>
<name>A0A1X0SE87_RHIZD</name>
<evidence type="ECO:0000313" key="2">
    <source>
        <dbReference type="Proteomes" id="UP000242381"/>
    </source>
</evidence>
<dbReference type="EMBL" id="KV921266">
    <property type="protein sequence ID" value="ORE22461.1"/>
    <property type="molecule type" value="Genomic_DNA"/>
</dbReference>
<accession>A0A1X0SE87</accession>
<gene>
    <name evidence="1" type="ORF">BCV71DRAFT_231334</name>
</gene>
<dbReference type="AlphaFoldDB" id="A0A1X0SE87"/>
<protein>
    <submittedName>
        <fullName evidence="1">Uncharacterized protein</fullName>
    </submittedName>
</protein>
<reference evidence="1 2" key="1">
    <citation type="journal article" date="2016" name="Proc. Natl. Acad. Sci. U.S.A.">
        <title>Lipid metabolic changes in an early divergent fungus govern the establishment of a mutualistic symbiosis with endobacteria.</title>
        <authorList>
            <person name="Lastovetsky O.A."/>
            <person name="Gaspar M.L."/>
            <person name="Mondo S.J."/>
            <person name="LaButti K.M."/>
            <person name="Sandor L."/>
            <person name="Grigoriev I.V."/>
            <person name="Henry S.A."/>
            <person name="Pawlowska T.E."/>
        </authorList>
    </citation>
    <scope>NUCLEOTIDE SEQUENCE [LARGE SCALE GENOMIC DNA]</scope>
    <source>
        <strain evidence="1 2">ATCC 11559</strain>
    </source>
</reference>